<comment type="caution">
    <text evidence="2">The sequence shown here is derived from an EMBL/GenBank/DDBJ whole genome shotgun (WGS) entry which is preliminary data.</text>
</comment>
<dbReference type="InterPro" id="IPR021459">
    <property type="entry name" value="GH101-related"/>
</dbReference>
<organism evidence="2 3">
    <name type="scientific">Paraglaciecola algarum</name>
    <dbReference type="NCBI Taxonomy" id="3050085"/>
    <lineage>
        <taxon>Bacteria</taxon>
        <taxon>Pseudomonadati</taxon>
        <taxon>Pseudomonadota</taxon>
        <taxon>Gammaproteobacteria</taxon>
        <taxon>Alteromonadales</taxon>
        <taxon>Alteromonadaceae</taxon>
        <taxon>Paraglaciecola</taxon>
    </lineage>
</organism>
<dbReference type="Proteomes" id="UP001521137">
    <property type="component" value="Unassembled WGS sequence"/>
</dbReference>
<dbReference type="RefSeq" id="WP_235313796.1">
    <property type="nucleotide sequence ID" value="NZ_JAKGAS010000010.1"/>
</dbReference>
<sequence>MHKARLRLNVFSILILFVCFAHGQTHKDSSVVVLKSDQQVIQIEAATLAIEWQTTTDKLAINQASLLVNGVAQYVNKVEQQSESSASWVLKPSQIQISVSFNQTLQVSFEYSTQAPPILRNQPIQLTWFDLPEQFTQTLLMPFNEGMRIPTDNKTWTEYAISTYSGATTTQDLKMPFWTAELVAQRPTFVSVHLLTATDNRLQFSEQGNKLDLTAEHDFTILNSHQPFAVQFILGQDQLDGAKYYRAWRKQKKLSTSLAERLVKQPQIKRLIGASQVYLFGGKVLSHHDVKDWWGLKKWYFSQTQFKPTKELIKEIAHFEKGKDWLSIYQKRLLIENINLAVERLIPPDKAINKEVKNQNGIEQQFIAAQNRKTWLVKHAGQFLIESNQWGQGIAKGMLDTFKSAKLEKLWLGFDNWMPAFYQPEVIDQAKATGYLIGTYDSYNTGIPKGLNDSWLTAQLPDDMRNTCAIQRADGVNVKGFQNSGFYLNPACGRPYVEQRIKDLLRFGRFNSLFLDVDATAMAREDYSFISDGKEGMDQKQMLEAFNQRMDWIAQQGVVLGSEDGNALTTQGLAFAHGMVTHGFGWRDPDMRRNRKSPYFWGAWYPDARPAVFFKSAQVKEPYKTLLFSPQFRVPLYQTVFHDEVINTHHWLFDSLKFIDVKIARDLTSMLYNTPAMVQLSRDDAIKVSQPRIKALKHYQQGFLPIHTQLWDKALTDFKWLDDKGQLQQTSFSDGSKIIANFSLHQDQKIDEQLIPKTSIVAFLSNGQVISWTASP</sequence>
<protein>
    <submittedName>
        <fullName evidence="2">Glycoside hydrolase</fullName>
    </submittedName>
</protein>
<keyword evidence="1" id="KW-0732">Signal</keyword>
<evidence type="ECO:0000313" key="3">
    <source>
        <dbReference type="Proteomes" id="UP001521137"/>
    </source>
</evidence>
<gene>
    <name evidence="2" type="ORF">L0668_16360</name>
</gene>
<reference evidence="2 3" key="1">
    <citation type="submission" date="2022-01" db="EMBL/GenBank/DDBJ databases">
        <title>Paraglaciecola sp. G1-23.</title>
        <authorList>
            <person name="Jin M.S."/>
            <person name="Han D.M."/>
            <person name="Kim H.M."/>
            <person name="Jeon C.O."/>
        </authorList>
    </citation>
    <scope>NUCLEOTIDE SEQUENCE [LARGE SCALE GENOMIC DNA]</scope>
    <source>
        <strain evidence="2 3">G1-23</strain>
    </source>
</reference>
<feature type="signal peptide" evidence="1">
    <location>
        <begin position="1"/>
        <end position="23"/>
    </location>
</feature>
<evidence type="ECO:0000256" key="1">
    <source>
        <dbReference type="SAM" id="SignalP"/>
    </source>
</evidence>
<name>A0ABS9D9V4_9ALTE</name>
<evidence type="ECO:0000313" key="2">
    <source>
        <dbReference type="EMBL" id="MCF2949693.1"/>
    </source>
</evidence>
<keyword evidence="3" id="KW-1185">Reference proteome</keyword>
<dbReference type="Pfam" id="PF11308">
    <property type="entry name" value="Glyco_hydro_129"/>
    <property type="match status" value="1"/>
</dbReference>
<proteinExistence type="predicted"/>
<keyword evidence="2" id="KW-0378">Hydrolase</keyword>
<accession>A0ABS9D9V4</accession>
<feature type="chain" id="PRO_5046387571" evidence="1">
    <location>
        <begin position="24"/>
        <end position="776"/>
    </location>
</feature>
<dbReference type="EMBL" id="JAKGAS010000010">
    <property type="protein sequence ID" value="MCF2949693.1"/>
    <property type="molecule type" value="Genomic_DNA"/>
</dbReference>
<dbReference type="GO" id="GO:0016787">
    <property type="term" value="F:hydrolase activity"/>
    <property type="evidence" value="ECO:0007669"/>
    <property type="project" value="UniProtKB-KW"/>
</dbReference>